<gene>
    <name evidence="9" type="ORF">CAOG_008891</name>
</gene>
<dbReference type="SUPFAM" id="SSF140741">
    <property type="entry name" value="RUN domain-like"/>
    <property type="match status" value="1"/>
</dbReference>
<dbReference type="InterPro" id="IPR011011">
    <property type="entry name" value="Znf_FYVE_PHD"/>
</dbReference>
<keyword evidence="2 4" id="KW-0863">Zinc-finger</keyword>
<dbReference type="PANTHER" id="PTHR47194">
    <property type="entry name" value="SORTING NEXIN-29-RELATED"/>
    <property type="match status" value="1"/>
</dbReference>
<feature type="domain" description="RUN" evidence="8">
    <location>
        <begin position="94"/>
        <end position="239"/>
    </location>
</feature>
<keyword evidence="10" id="KW-1185">Reference proteome</keyword>
<evidence type="ECO:0000256" key="2">
    <source>
        <dbReference type="ARBA" id="ARBA00022771"/>
    </source>
</evidence>
<dbReference type="AlphaFoldDB" id="A0A0D2WS02"/>
<dbReference type="InterPro" id="IPR037213">
    <property type="entry name" value="Run_dom_sf"/>
</dbReference>
<feature type="region of interest" description="Disordered" evidence="6">
    <location>
        <begin position="779"/>
        <end position="812"/>
    </location>
</feature>
<evidence type="ECO:0000259" key="7">
    <source>
        <dbReference type="PROSITE" id="PS50178"/>
    </source>
</evidence>
<protein>
    <recommendedName>
        <fullName evidence="11">FYVE-type domain-containing protein</fullName>
    </recommendedName>
</protein>
<feature type="compositionally biased region" description="Low complexity" evidence="6">
    <location>
        <begin position="469"/>
        <end position="487"/>
    </location>
</feature>
<feature type="region of interest" description="Disordered" evidence="6">
    <location>
        <begin position="685"/>
        <end position="746"/>
    </location>
</feature>
<feature type="domain" description="FYVE-type" evidence="7">
    <location>
        <begin position="851"/>
        <end position="912"/>
    </location>
</feature>
<feature type="compositionally biased region" description="Pro residues" evidence="6">
    <location>
        <begin position="488"/>
        <end position="498"/>
    </location>
</feature>
<dbReference type="SUPFAM" id="SSF57903">
    <property type="entry name" value="FYVE/PHD zinc finger"/>
    <property type="match status" value="1"/>
</dbReference>
<dbReference type="Gene3D" id="3.30.40.10">
    <property type="entry name" value="Zinc/RING finger domain, C3HC4 (zinc finger)"/>
    <property type="match status" value="1"/>
</dbReference>
<evidence type="ECO:0000313" key="10">
    <source>
        <dbReference type="Proteomes" id="UP000008743"/>
    </source>
</evidence>
<accession>A0A0D2WS02</accession>
<name>A0A0D2WS02_CAPO3</name>
<dbReference type="Pfam" id="PF01363">
    <property type="entry name" value="FYVE"/>
    <property type="match status" value="1"/>
</dbReference>
<dbReference type="Gene3D" id="1.20.58.900">
    <property type="match status" value="1"/>
</dbReference>
<dbReference type="InterPro" id="IPR004012">
    <property type="entry name" value="Run_dom"/>
</dbReference>
<dbReference type="Proteomes" id="UP000008743">
    <property type="component" value="Unassembled WGS sequence"/>
</dbReference>
<dbReference type="InterPro" id="IPR017455">
    <property type="entry name" value="Znf_FYVE-rel"/>
</dbReference>
<dbReference type="CDD" id="cd15721">
    <property type="entry name" value="FYVE_RUFY1_like"/>
    <property type="match status" value="1"/>
</dbReference>
<evidence type="ECO:0000259" key="8">
    <source>
        <dbReference type="PROSITE" id="PS50826"/>
    </source>
</evidence>
<dbReference type="CDD" id="cd17689">
    <property type="entry name" value="RUN_SNX29"/>
    <property type="match status" value="1"/>
</dbReference>
<dbReference type="PROSITE" id="PS50178">
    <property type="entry name" value="ZF_FYVE"/>
    <property type="match status" value="1"/>
</dbReference>
<keyword evidence="1" id="KW-0479">Metal-binding</keyword>
<evidence type="ECO:0000256" key="6">
    <source>
        <dbReference type="SAM" id="MobiDB-lite"/>
    </source>
</evidence>
<dbReference type="GO" id="GO:0008270">
    <property type="term" value="F:zinc ion binding"/>
    <property type="evidence" value="ECO:0007669"/>
    <property type="project" value="UniProtKB-KW"/>
</dbReference>
<evidence type="ECO:0008006" key="11">
    <source>
        <dbReference type="Google" id="ProtNLM"/>
    </source>
</evidence>
<dbReference type="InterPro" id="IPR047329">
    <property type="entry name" value="RUN_SNX29"/>
</dbReference>
<dbReference type="SMART" id="SM00593">
    <property type="entry name" value="RUN"/>
    <property type="match status" value="1"/>
</dbReference>
<dbReference type="PhylomeDB" id="A0A0D2WS02"/>
<evidence type="ECO:0000313" key="9">
    <source>
        <dbReference type="EMBL" id="KJE94860.1"/>
    </source>
</evidence>
<feature type="region of interest" description="Disordered" evidence="6">
    <location>
        <begin position="1"/>
        <end position="69"/>
    </location>
</feature>
<evidence type="ECO:0000256" key="3">
    <source>
        <dbReference type="ARBA" id="ARBA00022833"/>
    </source>
</evidence>
<sequence length="915" mass="96188">MSGVGGLPASSTTSFKPSSTSPIIGSAVPSSSSSSSSSSTGAQSSTLPSQPPSQPLSADDADPRSRERRQLLQRTSDALKQVQVRFAGKTEISTGQESQVSLLCAALEAIFAHGLRRSSNKKLVESTLRLLPLAIVKPEANEGGWWLYLRACLDPRELERCSKLPNITTDIGRARAWLRIALNEHMLDKYFGIFARNQRLTIQHYEDYAFLADEERVGIVKNLLVGLNSVVFALQADDLQLNNDTTTVVEQSRTNAIAVSNASSTASGPDVPAVVPAAVYMVDANAGESVLLLFGDALAAIASPVFLVLLQKAAKPKKKAKKKRVIDTVESAAPPETTLAAHPGMTALKVDVSGAAVLTDTDSDGELTELPATTLRPTKPRQDSVTEADTLERAFAHLAPKAPPADQHAGFQKGHSRAASATVPSLVSSEHPVATPATSEAKPTPVAAPVSLEDDYHARLLASSAKWVGGQSQPAGSGSAATKASSPTPAPAPAPPSSAPTFSSVNFPTSTSGASRATTSPSPSPGQPLAASLEATARPPNAAAPTPAAFSASVLTTVASSPTILSPTTFPTARTMPMTMSSIPSAPPATASTGTGMSASELKLAVLAMTRRKDELQGENTALHAKVDEQQVEIRALADENANLRQQLSHYRESVLSLQQECDALKGSIAQAAIERENAEAALLHPGKGMSQSSSSSSLSSILSGRTDNDSSISSSNNSSIIVTGPRPGSTTSHRRQASAQDGTGDAAVIAQQERKLIQLAQMNQDLLELNQRLYQQASRTRESDGDDASIYSRQVGGPYSQKRSESILSTTSTLTTTPQLVAARSANAYAGQESYRPSVSTVSKTDWVSDSDAKECALCDRGFSFQRRKHHCRSCGGVFCARCADNYLPMSRPGSTTKTVRVCDTCAQSILAKP</sequence>
<organism evidence="9 10">
    <name type="scientific">Capsaspora owczarzaki (strain ATCC 30864)</name>
    <dbReference type="NCBI Taxonomy" id="595528"/>
    <lineage>
        <taxon>Eukaryota</taxon>
        <taxon>Filasterea</taxon>
        <taxon>Capsaspora</taxon>
    </lineage>
</organism>
<dbReference type="Pfam" id="PF02759">
    <property type="entry name" value="RUN"/>
    <property type="match status" value="1"/>
</dbReference>
<dbReference type="STRING" id="595528.A0A0D2WS02"/>
<feature type="compositionally biased region" description="Low complexity" evidence="6">
    <location>
        <begin position="8"/>
        <end position="48"/>
    </location>
</feature>
<evidence type="ECO:0000256" key="1">
    <source>
        <dbReference type="ARBA" id="ARBA00022723"/>
    </source>
</evidence>
<feature type="region of interest" description="Disordered" evidence="6">
    <location>
        <begin position="400"/>
        <end position="446"/>
    </location>
</feature>
<feature type="compositionally biased region" description="Low complexity" evidence="6">
    <location>
        <begin position="499"/>
        <end position="521"/>
    </location>
</feature>
<feature type="region of interest" description="Disordered" evidence="6">
    <location>
        <begin position="467"/>
        <end position="531"/>
    </location>
</feature>
<dbReference type="PANTHER" id="PTHR47194:SF3">
    <property type="entry name" value="SORTING NEXIN 29"/>
    <property type="match status" value="1"/>
</dbReference>
<dbReference type="OrthoDB" id="428895at2759"/>
<dbReference type="PROSITE" id="PS50826">
    <property type="entry name" value="RUN"/>
    <property type="match status" value="1"/>
</dbReference>
<dbReference type="SMART" id="SM00064">
    <property type="entry name" value="FYVE"/>
    <property type="match status" value="1"/>
</dbReference>
<dbReference type="InterPro" id="IPR000306">
    <property type="entry name" value="Znf_FYVE"/>
</dbReference>
<feature type="coiled-coil region" evidence="5">
    <location>
        <begin position="613"/>
        <end position="682"/>
    </location>
</feature>
<keyword evidence="3" id="KW-0862">Zinc</keyword>
<keyword evidence="5" id="KW-0175">Coiled coil</keyword>
<feature type="compositionally biased region" description="Low complexity" evidence="6">
    <location>
        <begin position="691"/>
        <end position="722"/>
    </location>
</feature>
<reference evidence="10" key="1">
    <citation type="submission" date="2011-02" db="EMBL/GenBank/DDBJ databases">
        <title>The Genome Sequence of Capsaspora owczarzaki ATCC 30864.</title>
        <authorList>
            <person name="Russ C."/>
            <person name="Cuomo C."/>
            <person name="Burger G."/>
            <person name="Gray M.W."/>
            <person name="Holland P.W.H."/>
            <person name="King N."/>
            <person name="Lang F.B.F."/>
            <person name="Roger A.J."/>
            <person name="Ruiz-Trillo I."/>
            <person name="Young S.K."/>
            <person name="Zeng Q."/>
            <person name="Gargeya S."/>
            <person name="Alvarado L."/>
            <person name="Berlin A."/>
            <person name="Chapman S.B."/>
            <person name="Chen Z."/>
            <person name="Freedman E."/>
            <person name="Gellesch M."/>
            <person name="Goldberg J."/>
            <person name="Griggs A."/>
            <person name="Gujja S."/>
            <person name="Heilman E."/>
            <person name="Heiman D."/>
            <person name="Howarth C."/>
            <person name="Mehta T."/>
            <person name="Neiman D."/>
            <person name="Pearson M."/>
            <person name="Roberts A."/>
            <person name="Saif S."/>
            <person name="Shea T."/>
            <person name="Shenoy N."/>
            <person name="Sisk P."/>
            <person name="Stolte C."/>
            <person name="Sykes S."/>
            <person name="White J."/>
            <person name="Yandava C."/>
            <person name="Haas B."/>
            <person name="Nusbaum C."/>
            <person name="Birren B."/>
        </authorList>
    </citation>
    <scope>NUCLEOTIDE SEQUENCE</scope>
    <source>
        <strain evidence="10">ATCC 30864</strain>
    </source>
</reference>
<dbReference type="EMBL" id="KE346368">
    <property type="protein sequence ID" value="KJE94860.1"/>
    <property type="molecule type" value="Genomic_DNA"/>
</dbReference>
<evidence type="ECO:0000256" key="4">
    <source>
        <dbReference type="PROSITE-ProRule" id="PRU00091"/>
    </source>
</evidence>
<dbReference type="InParanoid" id="A0A0D2WS02"/>
<proteinExistence type="predicted"/>
<dbReference type="InterPro" id="IPR013083">
    <property type="entry name" value="Znf_RING/FYVE/PHD"/>
</dbReference>
<evidence type="ECO:0000256" key="5">
    <source>
        <dbReference type="SAM" id="Coils"/>
    </source>
</evidence>